<dbReference type="Proteomes" id="UP000183569">
    <property type="component" value="Unassembled WGS sequence"/>
</dbReference>
<dbReference type="InterPro" id="IPR016040">
    <property type="entry name" value="NAD(P)-bd_dom"/>
</dbReference>
<evidence type="ECO:0000313" key="2">
    <source>
        <dbReference type="EMBL" id="SCX60015.1"/>
    </source>
</evidence>
<organism evidence="2 3">
    <name type="scientific">Kosakonia sacchari</name>
    <dbReference type="NCBI Taxonomy" id="1158459"/>
    <lineage>
        <taxon>Bacteria</taxon>
        <taxon>Pseudomonadati</taxon>
        <taxon>Pseudomonadota</taxon>
        <taxon>Gammaproteobacteria</taxon>
        <taxon>Enterobacterales</taxon>
        <taxon>Enterobacteriaceae</taxon>
        <taxon>Kosakonia</taxon>
    </lineage>
</organism>
<dbReference type="Gene3D" id="3.40.50.720">
    <property type="entry name" value="NAD(P)-binding Rossmann-like Domain"/>
    <property type="match status" value="1"/>
</dbReference>
<sequence length="217" mass="23396">MQRVLITGATGLVGGHLLRLLNSDPRIDSIIAPTRRPLSGVSGVENPHDPQLSDALALVTEPVDTVFCCLGTTRREAGSKEAFVLADYTLVVDTALTGLRLGATQMLVVSSMGANARSPFFYNHVKGEMENALMAQQWPSLTIVRPSMLLGDREKKRVNESLLAPLFRLLPGNWKSISAHDVARAMLALAFLPSNQPTRVVKSAQLRAIAADSSLAK</sequence>
<dbReference type="PANTHER" id="PTHR14097">
    <property type="entry name" value="OXIDOREDUCTASE HTATIP2"/>
    <property type="match status" value="1"/>
</dbReference>
<accession>A0A1G4Z323</accession>
<dbReference type="Pfam" id="PF13460">
    <property type="entry name" value="NAD_binding_10"/>
    <property type="match status" value="1"/>
</dbReference>
<gene>
    <name evidence="2" type="ORF">SAMN02927897_03911</name>
</gene>
<dbReference type="EMBL" id="FMUI01000014">
    <property type="protein sequence ID" value="SCX60015.1"/>
    <property type="molecule type" value="Genomic_DNA"/>
</dbReference>
<proteinExistence type="predicted"/>
<dbReference type="SUPFAM" id="SSF51735">
    <property type="entry name" value="NAD(P)-binding Rossmann-fold domains"/>
    <property type="match status" value="1"/>
</dbReference>
<dbReference type="AlphaFoldDB" id="A0A1G4Z323"/>
<dbReference type="InterPro" id="IPR036291">
    <property type="entry name" value="NAD(P)-bd_dom_sf"/>
</dbReference>
<comment type="caution">
    <text evidence="2">The sequence shown here is derived from an EMBL/GenBank/DDBJ whole genome shotgun (WGS) entry which is preliminary data.</text>
</comment>
<feature type="domain" description="NAD(P)-binding" evidence="1">
    <location>
        <begin position="8"/>
        <end position="190"/>
    </location>
</feature>
<name>A0A1G4Z323_9ENTR</name>
<dbReference type="RefSeq" id="WP_017457370.1">
    <property type="nucleotide sequence ID" value="NZ_FMUI01000014.1"/>
</dbReference>
<protein>
    <submittedName>
        <fullName evidence="2">NAD(P)H-binding</fullName>
    </submittedName>
</protein>
<evidence type="ECO:0000259" key="1">
    <source>
        <dbReference type="Pfam" id="PF13460"/>
    </source>
</evidence>
<reference evidence="2 3" key="1">
    <citation type="submission" date="2016-10" db="EMBL/GenBank/DDBJ databases">
        <authorList>
            <person name="Varghese N."/>
            <person name="Submissions S."/>
        </authorList>
    </citation>
    <scope>NUCLEOTIDE SEQUENCE [LARGE SCALE GENOMIC DNA]</scope>
    <source>
        <strain evidence="2 3">CGMCC 1.12102</strain>
    </source>
</reference>
<dbReference type="GeneID" id="23844715"/>
<evidence type="ECO:0000313" key="3">
    <source>
        <dbReference type="Proteomes" id="UP000183569"/>
    </source>
</evidence>
<dbReference type="PANTHER" id="PTHR14097:SF7">
    <property type="entry name" value="OXIDOREDUCTASE HTATIP2"/>
    <property type="match status" value="1"/>
</dbReference>